<dbReference type="PANTHER" id="PTHR30153">
    <property type="entry name" value="REPLICATIVE DNA HELICASE DNAB"/>
    <property type="match status" value="1"/>
</dbReference>
<protein>
    <recommendedName>
        <fullName evidence="2">SF4 helicase domain-containing protein</fullName>
    </recommendedName>
</protein>
<sequence length="418" mass="46977">MQKLYVEFLLSDSELYARCQAILDAEYFDRKFRKSVKFIQEHISGYSALPTTEQIKAETGVQFTLVKDVDERHQDWFLDDFEQFCKHKALANAILSSTDLLEENQFGAVEKMIKDAVQVSLAKNLGTDYYVDPADRLRNLKTLNGGTSTGWETMDAKLFGGFNKGELNIFAGGSGAGKSIFLQNLALNWSLMKLNVVYISLELSEDLTAMRMDAMNTGYSTKELYKNLDDVDLRIKMQRKKAGAIQIAQLVSGCTVNDIRAYLKEYTVQTGIRPDGIVIDYLDLMMPAQKKVPPSDLFIKDKFVSEELRNLAVELDILFATASQLNRGAVDEIEFDHSHIAGGLSKIQTADNVIGIFSSRAMRERGRIQIQFMKTRSSSGVGQKIDLEFDGSTLRISDLPEGEEESPAEDIYAKLKKK</sequence>
<dbReference type="PROSITE" id="PS51199">
    <property type="entry name" value="SF4_HELICASE"/>
    <property type="match status" value="1"/>
</dbReference>
<evidence type="ECO:0000259" key="2">
    <source>
        <dbReference type="PROSITE" id="PS51199"/>
    </source>
</evidence>
<feature type="region of interest" description="Disordered" evidence="1">
    <location>
        <begin position="396"/>
        <end position="418"/>
    </location>
</feature>
<dbReference type="GO" id="GO:0003678">
    <property type="term" value="F:DNA helicase activity"/>
    <property type="evidence" value="ECO:0007669"/>
    <property type="project" value="InterPro"/>
</dbReference>
<dbReference type="AlphaFoldDB" id="A0A381YK52"/>
<dbReference type="PANTHER" id="PTHR30153:SF2">
    <property type="entry name" value="REPLICATIVE DNA HELICASE"/>
    <property type="match status" value="1"/>
</dbReference>
<dbReference type="GO" id="GO:0005829">
    <property type="term" value="C:cytosol"/>
    <property type="evidence" value="ECO:0007669"/>
    <property type="project" value="TreeGrafter"/>
</dbReference>
<name>A0A381YK52_9ZZZZ</name>
<reference evidence="3" key="1">
    <citation type="submission" date="2018-05" db="EMBL/GenBank/DDBJ databases">
        <authorList>
            <person name="Lanie J.A."/>
            <person name="Ng W.-L."/>
            <person name="Kazmierczak K.M."/>
            <person name="Andrzejewski T.M."/>
            <person name="Davidsen T.M."/>
            <person name="Wayne K.J."/>
            <person name="Tettelin H."/>
            <person name="Glass J.I."/>
            <person name="Rusch D."/>
            <person name="Podicherti R."/>
            <person name="Tsui H.-C.T."/>
            <person name="Winkler M.E."/>
        </authorList>
    </citation>
    <scope>NUCLEOTIDE SEQUENCE</scope>
</reference>
<organism evidence="3">
    <name type="scientific">marine metagenome</name>
    <dbReference type="NCBI Taxonomy" id="408172"/>
    <lineage>
        <taxon>unclassified sequences</taxon>
        <taxon>metagenomes</taxon>
        <taxon>ecological metagenomes</taxon>
    </lineage>
</organism>
<dbReference type="GO" id="GO:0005524">
    <property type="term" value="F:ATP binding"/>
    <property type="evidence" value="ECO:0007669"/>
    <property type="project" value="InterPro"/>
</dbReference>
<proteinExistence type="predicted"/>
<evidence type="ECO:0000256" key="1">
    <source>
        <dbReference type="SAM" id="MobiDB-lite"/>
    </source>
</evidence>
<evidence type="ECO:0000313" key="3">
    <source>
        <dbReference type="EMBL" id="SVA77414.1"/>
    </source>
</evidence>
<dbReference type="Gene3D" id="3.40.50.300">
    <property type="entry name" value="P-loop containing nucleotide triphosphate hydrolases"/>
    <property type="match status" value="1"/>
</dbReference>
<dbReference type="SUPFAM" id="SSF52540">
    <property type="entry name" value="P-loop containing nucleoside triphosphate hydrolases"/>
    <property type="match status" value="1"/>
</dbReference>
<dbReference type="InterPro" id="IPR007694">
    <property type="entry name" value="DNA_helicase_DnaB-like_C"/>
</dbReference>
<dbReference type="InterPro" id="IPR027417">
    <property type="entry name" value="P-loop_NTPase"/>
</dbReference>
<dbReference type="EMBL" id="UINC01018430">
    <property type="protein sequence ID" value="SVA77414.1"/>
    <property type="molecule type" value="Genomic_DNA"/>
</dbReference>
<gene>
    <name evidence="3" type="ORF">METZ01_LOCUS130268</name>
</gene>
<feature type="domain" description="SF4 helicase" evidence="2">
    <location>
        <begin position="140"/>
        <end position="403"/>
    </location>
</feature>
<feature type="non-terminal residue" evidence="3">
    <location>
        <position position="418"/>
    </location>
</feature>
<accession>A0A381YK52</accession>
<dbReference type="Pfam" id="PF03796">
    <property type="entry name" value="DnaB_C"/>
    <property type="match status" value="1"/>
</dbReference>
<dbReference type="GO" id="GO:0006260">
    <property type="term" value="P:DNA replication"/>
    <property type="evidence" value="ECO:0007669"/>
    <property type="project" value="InterPro"/>
</dbReference>